<name>A0A1E7WHW1_9BURK</name>
<evidence type="ECO:0000313" key="1">
    <source>
        <dbReference type="EMBL" id="OEZ98229.1"/>
    </source>
</evidence>
<accession>A0A1E7WHW1</accession>
<gene>
    <name evidence="1" type="ORF">DUPY_31740</name>
</gene>
<dbReference type="RefSeq" id="WP_229255391.1">
    <property type="nucleotide sequence ID" value="NZ_LROM01000092.1"/>
</dbReference>
<comment type="caution">
    <text evidence="1">The sequence shown here is derived from an EMBL/GenBank/DDBJ whole genome shotgun (WGS) entry which is preliminary data.</text>
</comment>
<sequence>MTLTELAAPTLRPQAEQIADYTAYLPERHTAPQSWYASVADARLHWYDLIAGFPERLDIHDPIGRYQRRMQFELEAMASRHHLFFALTRPQVRFDPAAAIQWGFFSLKLTLPLLVGQAKKRDSITFELTVPFAATLKKPTVKLTANFVTLNWGGLVEAYSVHDILQAHAPDKVPCEVVYVGQTHDPEAQLARAQLPALQKLHAKHKEDFDTLLLVQQFDVKVNCASGDPAELPHNAHPRAAAVLQGERMDLLEAALIRHFEGTAAETRRPAERQARRERVTAVQQANNLVQFTLDLEWPEMGAYDTIGSALAAAAPRHLLSCFVADDDVVVSRMTPPAPAGGAKVKRQV</sequence>
<keyword evidence="2" id="KW-1185">Reference proteome</keyword>
<organism evidence="1 2">
    <name type="scientific">Duganella phyllosphaerae</name>
    <dbReference type="NCBI Taxonomy" id="762836"/>
    <lineage>
        <taxon>Bacteria</taxon>
        <taxon>Pseudomonadati</taxon>
        <taxon>Pseudomonadota</taxon>
        <taxon>Betaproteobacteria</taxon>
        <taxon>Burkholderiales</taxon>
        <taxon>Oxalobacteraceae</taxon>
        <taxon>Telluria group</taxon>
        <taxon>Duganella</taxon>
    </lineage>
</organism>
<dbReference type="AlphaFoldDB" id="A0A1E7WHW1"/>
<reference evidence="2" key="1">
    <citation type="journal article" date="2016" name="Front. Microbiol.">
        <title>Molecular Keys to the Janthinobacterium and Duganella spp. Interaction with the Plant Pathogen Fusarium graminearum.</title>
        <authorList>
            <person name="Haack F.S."/>
            <person name="Poehlein A."/>
            <person name="Kroger C."/>
            <person name="Voigt C.A."/>
            <person name="Piepenbring M."/>
            <person name="Bode H.B."/>
            <person name="Daniel R."/>
            <person name="Schafer W."/>
            <person name="Streit W.R."/>
        </authorList>
    </citation>
    <scope>NUCLEOTIDE SEQUENCE [LARGE SCALE GENOMIC DNA]</scope>
    <source>
        <strain evidence="2">T54</strain>
    </source>
</reference>
<dbReference type="EMBL" id="LROM01000092">
    <property type="protein sequence ID" value="OEZ98229.1"/>
    <property type="molecule type" value="Genomic_DNA"/>
</dbReference>
<protein>
    <submittedName>
        <fullName evidence="1">Uncharacterized protein</fullName>
    </submittedName>
</protein>
<dbReference type="PATRIC" id="fig|762836.4.peg.3267"/>
<proteinExistence type="predicted"/>
<dbReference type="Proteomes" id="UP000175989">
    <property type="component" value="Unassembled WGS sequence"/>
</dbReference>
<evidence type="ECO:0000313" key="2">
    <source>
        <dbReference type="Proteomes" id="UP000175989"/>
    </source>
</evidence>